<dbReference type="Proteomes" id="UP001499884">
    <property type="component" value="Unassembled WGS sequence"/>
</dbReference>
<evidence type="ECO:0000313" key="3">
    <source>
        <dbReference type="Proteomes" id="UP001499884"/>
    </source>
</evidence>
<dbReference type="RefSeq" id="WP_345647343.1">
    <property type="nucleotide sequence ID" value="NZ_BAABEP010000020.1"/>
</dbReference>
<feature type="signal peptide" evidence="1">
    <location>
        <begin position="1"/>
        <end position="37"/>
    </location>
</feature>
<evidence type="ECO:0000313" key="2">
    <source>
        <dbReference type="EMBL" id="GAA3732812.1"/>
    </source>
</evidence>
<gene>
    <name evidence="2" type="ORF">GCM10023082_32830</name>
</gene>
<keyword evidence="1" id="KW-0732">Signal</keyword>
<keyword evidence="3" id="KW-1185">Reference proteome</keyword>
<reference evidence="3" key="1">
    <citation type="journal article" date="2019" name="Int. J. Syst. Evol. Microbiol.">
        <title>The Global Catalogue of Microorganisms (GCM) 10K type strain sequencing project: providing services to taxonomists for standard genome sequencing and annotation.</title>
        <authorList>
            <consortium name="The Broad Institute Genomics Platform"/>
            <consortium name="The Broad Institute Genome Sequencing Center for Infectious Disease"/>
            <person name="Wu L."/>
            <person name="Ma J."/>
        </authorList>
    </citation>
    <scope>NUCLEOTIDE SEQUENCE [LARGE SCALE GENOMIC DNA]</scope>
    <source>
        <strain evidence="3">JCM 30846</strain>
    </source>
</reference>
<organism evidence="2 3">
    <name type="scientific">Streptomyces tremellae</name>
    <dbReference type="NCBI Taxonomy" id="1124239"/>
    <lineage>
        <taxon>Bacteria</taxon>
        <taxon>Bacillati</taxon>
        <taxon>Actinomycetota</taxon>
        <taxon>Actinomycetes</taxon>
        <taxon>Kitasatosporales</taxon>
        <taxon>Streptomycetaceae</taxon>
        <taxon>Streptomyces</taxon>
    </lineage>
</organism>
<protein>
    <submittedName>
        <fullName evidence="2">Uncharacterized protein</fullName>
    </submittedName>
</protein>
<name>A0ABP7F755_9ACTN</name>
<comment type="caution">
    <text evidence="2">The sequence shown here is derived from an EMBL/GenBank/DDBJ whole genome shotgun (WGS) entry which is preliminary data.</text>
</comment>
<dbReference type="EMBL" id="BAABEP010000020">
    <property type="protein sequence ID" value="GAA3732812.1"/>
    <property type="molecule type" value="Genomic_DNA"/>
</dbReference>
<proteinExistence type="predicted"/>
<sequence length="197" mass="19523">MPANGRTRALVHTTALGLLAASAAAVALLGQQPPARAAAEAPVVPVPLTCKGKATVEPADPARVLQRDQSGTADYRATVTGDCTGSAVVSRVDVTLEGTADGTCASALGTGTGTAQWIGPTGEQVGTSTATGRLRFTDDADGNVAFAAEDVQITKGLFAGSVGVQITVDDPGIGKDCWTAGRLAGGTGNGSARLTFG</sequence>
<feature type="chain" id="PRO_5045707056" evidence="1">
    <location>
        <begin position="38"/>
        <end position="197"/>
    </location>
</feature>
<accession>A0ABP7F755</accession>
<evidence type="ECO:0000256" key="1">
    <source>
        <dbReference type="SAM" id="SignalP"/>
    </source>
</evidence>